<accession>A0ABW8D5E5</accession>
<keyword evidence="2" id="KW-0378">Hydrolase</keyword>
<gene>
    <name evidence="2" type="ORF">ACIGW0_31515</name>
</gene>
<dbReference type="Gene3D" id="1.10.30.50">
    <property type="match status" value="1"/>
</dbReference>
<dbReference type="CDD" id="cd00085">
    <property type="entry name" value="HNHc"/>
    <property type="match status" value="1"/>
</dbReference>
<comment type="caution">
    <text evidence="2">The sequence shown here is derived from an EMBL/GenBank/DDBJ whole genome shotgun (WGS) entry which is preliminary data.</text>
</comment>
<keyword evidence="3" id="KW-1185">Reference proteome</keyword>
<dbReference type="EMBL" id="JBITYT010000023">
    <property type="protein sequence ID" value="MFI9123870.1"/>
    <property type="molecule type" value="Genomic_DNA"/>
</dbReference>
<dbReference type="Pfam" id="PF01844">
    <property type="entry name" value="HNH"/>
    <property type="match status" value="1"/>
</dbReference>
<dbReference type="InterPro" id="IPR002711">
    <property type="entry name" value="HNH"/>
</dbReference>
<evidence type="ECO:0000313" key="2">
    <source>
        <dbReference type="EMBL" id="MFI9123870.1"/>
    </source>
</evidence>
<protein>
    <submittedName>
        <fullName evidence="2">HNH endonuclease</fullName>
    </submittedName>
</protein>
<keyword evidence="2" id="KW-0255">Endonuclease</keyword>
<organism evidence="2 3">
    <name type="scientific">Streptomyces bikiniensis</name>
    <dbReference type="NCBI Taxonomy" id="1896"/>
    <lineage>
        <taxon>Bacteria</taxon>
        <taxon>Bacillati</taxon>
        <taxon>Actinomycetota</taxon>
        <taxon>Actinomycetes</taxon>
        <taxon>Kitasatosporales</taxon>
        <taxon>Streptomycetaceae</taxon>
        <taxon>Streptomyces</taxon>
    </lineage>
</organism>
<evidence type="ECO:0000259" key="1">
    <source>
        <dbReference type="Pfam" id="PF01844"/>
    </source>
</evidence>
<proteinExistence type="predicted"/>
<feature type="domain" description="HNH" evidence="1">
    <location>
        <begin position="42"/>
        <end position="90"/>
    </location>
</feature>
<dbReference type="GO" id="GO:0004519">
    <property type="term" value="F:endonuclease activity"/>
    <property type="evidence" value="ECO:0007669"/>
    <property type="project" value="UniProtKB-KW"/>
</dbReference>
<sequence length="118" mass="13302">MGRERSREVSARRRARKASATIEPFTPADLRHDWEDLDLWDCFFCGGPLTDLHVDHFYPLKPADEEAAPGPHAVFNLVPSCAECNLSKSNGDPWEFLRKSLAARGVDLDAALRFFDVD</sequence>
<dbReference type="InterPro" id="IPR003615">
    <property type="entry name" value="HNH_nuc"/>
</dbReference>
<name>A0ABW8D5E5_STRBI</name>
<dbReference type="Proteomes" id="UP001614391">
    <property type="component" value="Unassembled WGS sequence"/>
</dbReference>
<evidence type="ECO:0000313" key="3">
    <source>
        <dbReference type="Proteomes" id="UP001614391"/>
    </source>
</evidence>
<dbReference type="RefSeq" id="WP_399621692.1">
    <property type="nucleotide sequence ID" value="NZ_JBITYT010000023.1"/>
</dbReference>
<reference evidence="2 3" key="1">
    <citation type="submission" date="2024-10" db="EMBL/GenBank/DDBJ databases">
        <title>The Natural Products Discovery Center: Release of the First 8490 Sequenced Strains for Exploring Actinobacteria Biosynthetic Diversity.</title>
        <authorList>
            <person name="Kalkreuter E."/>
            <person name="Kautsar S.A."/>
            <person name="Yang D."/>
            <person name="Bader C.D."/>
            <person name="Teijaro C.N."/>
            <person name="Fluegel L."/>
            <person name="Davis C.M."/>
            <person name="Simpson J.R."/>
            <person name="Lauterbach L."/>
            <person name="Steele A.D."/>
            <person name="Gui C."/>
            <person name="Meng S."/>
            <person name="Li G."/>
            <person name="Viehrig K."/>
            <person name="Ye F."/>
            <person name="Su P."/>
            <person name="Kiefer A.F."/>
            <person name="Nichols A."/>
            <person name="Cepeda A.J."/>
            <person name="Yan W."/>
            <person name="Fan B."/>
            <person name="Jiang Y."/>
            <person name="Adhikari A."/>
            <person name="Zheng C.-J."/>
            <person name="Schuster L."/>
            <person name="Cowan T.M."/>
            <person name="Smanski M.J."/>
            <person name="Chevrette M.G."/>
            <person name="De Carvalho L.P.S."/>
            <person name="Shen B."/>
        </authorList>
    </citation>
    <scope>NUCLEOTIDE SEQUENCE [LARGE SCALE GENOMIC DNA]</scope>
    <source>
        <strain evidence="2 3">NPDC053346</strain>
    </source>
</reference>
<keyword evidence="2" id="KW-0540">Nuclease</keyword>